<dbReference type="GO" id="GO:0016757">
    <property type="term" value="F:glycosyltransferase activity"/>
    <property type="evidence" value="ECO:0007669"/>
    <property type="project" value="TreeGrafter"/>
</dbReference>
<dbReference type="RefSeq" id="WP_213161040.1">
    <property type="nucleotide sequence ID" value="NZ_CP058214.1"/>
</dbReference>
<dbReference type="KEGG" id="kmn:HW532_13860"/>
<dbReference type="InterPro" id="IPR050194">
    <property type="entry name" value="Glycosyltransferase_grp1"/>
</dbReference>
<keyword evidence="2" id="KW-1185">Reference proteome</keyword>
<dbReference type="AlphaFoldDB" id="A0A7S8HCF8"/>
<proteinExistence type="predicted"/>
<dbReference type="PANTHER" id="PTHR45947">
    <property type="entry name" value="SULFOQUINOVOSYL TRANSFERASE SQD2"/>
    <property type="match status" value="1"/>
</dbReference>
<dbReference type="Gene3D" id="3.40.50.2000">
    <property type="entry name" value="Glycogen Phosphorylase B"/>
    <property type="match status" value="2"/>
</dbReference>
<evidence type="ECO:0000313" key="1">
    <source>
        <dbReference type="EMBL" id="QPC43677.1"/>
    </source>
</evidence>
<evidence type="ECO:0000313" key="2">
    <source>
        <dbReference type="Proteomes" id="UP000593594"/>
    </source>
</evidence>
<organism evidence="1 2">
    <name type="scientific">Kaustia mangrovi</name>
    <dbReference type="NCBI Taxonomy" id="2593653"/>
    <lineage>
        <taxon>Bacteria</taxon>
        <taxon>Pseudomonadati</taxon>
        <taxon>Pseudomonadota</taxon>
        <taxon>Alphaproteobacteria</taxon>
        <taxon>Hyphomicrobiales</taxon>
        <taxon>Parvibaculaceae</taxon>
        <taxon>Kaustia</taxon>
    </lineage>
</organism>
<gene>
    <name evidence="1" type="ORF">HW532_13860</name>
</gene>
<keyword evidence="1" id="KW-0808">Transferase</keyword>
<reference evidence="1 2" key="1">
    <citation type="submission" date="2020-06" db="EMBL/GenBank/DDBJ databases">
        <title>Genome sequence of 2 isolates from Red Sea Mangroves.</title>
        <authorList>
            <person name="Sefrji F."/>
            <person name="Michoud G."/>
            <person name="Merlino G."/>
            <person name="Daffonchio D."/>
        </authorList>
    </citation>
    <scope>NUCLEOTIDE SEQUENCE [LARGE SCALE GENOMIC DNA]</scope>
    <source>
        <strain evidence="1 2">R1DC25</strain>
    </source>
</reference>
<accession>A0A7S8HCF8</accession>
<dbReference type="Pfam" id="PF13692">
    <property type="entry name" value="Glyco_trans_1_4"/>
    <property type="match status" value="1"/>
</dbReference>
<protein>
    <submittedName>
        <fullName evidence="1">Glycosyltransferase family 4 protein</fullName>
    </submittedName>
</protein>
<dbReference type="EMBL" id="CP058214">
    <property type="protein sequence ID" value="QPC43677.1"/>
    <property type="molecule type" value="Genomic_DNA"/>
</dbReference>
<dbReference type="Proteomes" id="UP000593594">
    <property type="component" value="Chromosome"/>
</dbReference>
<dbReference type="SUPFAM" id="SSF53756">
    <property type="entry name" value="UDP-Glycosyltransferase/glycogen phosphorylase"/>
    <property type="match status" value="1"/>
</dbReference>
<sequence length="424" mass="45183">MPKSATSPQFVVAQLGARRHYAIPRMLNDAGMLSRFHTDICATKGWPRLLNAVPPSMRPARLRSVMGRIPSGVPSHLIETHGRFGLDYARRLTRARGQKEIAEVYLWAGNAFASQVATQGFAGASGVYTFNNGGLEILRTAGAEGLRTVMEQTIAPRRIQTDILEAERERHPDWAEASVVSAADDALIAREEEEWQAAGTILCGSAFVRDSIARAGGPAERCVVVPYGIDSGYAMPCDSTGHESRPHDGPLRVLSVGTVGLRKGAPYVAEAAERLAGRAAFRMVGAVSVPPAAQRRLSAVLELTGPVPRSEVARHFAWADVFLLPSLCEGSAGVTYEALSAGLPVICTHNTGSVVRHGSDGYIVGLRDVDAIAGHLDRLASDPDLLAQMSAAAAARRGDIDLDAYRQRLLAALAVAPGTERLTA</sequence>
<dbReference type="PANTHER" id="PTHR45947:SF14">
    <property type="entry name" value="SLL1723 PROTEIN"/>
    <property type="match status" value="1"/>
</dbReference>
<dbReference type="CDD" id="cd03801">
    <property type="entry name" value="GT4_PimA-like"/>
    <property type="match status" value="1"/>
</dbReference>
<name>A0A7S8HCF8_9HYPH</name>